<dbReference type="Pfam" id="PF13895">
    <property type="entry name" value="Ig_2"/>
    <property type="match status" value="1"/>
</dbReference>
<dbReference type="InterPro" id="IPR003599">
    <property type="entry name" value="Ig_sub"/>
</dbReference>
<keyword evidence="5" id="KW-0472">Membrane</keyword>
<dbReference type="PANTHER" id="PTHR11738">
    <property type="entry name" value="MHC CLASS I NK CELL RECEPTOR"/>
    <property type="match status" value="1"/>
</dbReference>
<dbReference type="EMBL" id="JAGFMF010011562">
    <property type="protein sequence ID" value="KAG8520556.1"/>
    <property type="molecule type" value="Genomic_DNA"/>
</dbReference>
<keyword evidence="1" id="KW-0732">Signal</keyword>
<name>A0A8J6AFQ6_GALPY</name>
<accession>A0A8J6AFQ6</accession>
<dbReference type="GO" id="GO:0002764">
    <property type="term" value="P:immune response-regulating signaling pathway"/>
    <property type="evidence" value="ECO:0007669"/>
    <property type="project" value="TreeGrafter"/>
</dbReference>
<dbReference type="PANTHER" id="PTHR11738:SF180">
    <property type="entry name" value="V-SET AND TRANSMEMBRANE DOMAIN-CONTAINING PROTEIN 1"/>
    <property type="match status" value="1"/>
</dbReference>
<keyword evidence="5" id="KW-0812">Transmembrane</keyword>
<evidence type="ECO:0000256" key="2">
    <source>
        <dbReference type="ARBA" id="ARBA00023157"/>
    </source>
</evidence>
<reference evidence="5" key="1">
    <citation type="journal article" date="2021" name="Evol. Appl.">
        <title>The genome of the Pyrenean desman and the effects of bottlenecks and inbreeding on the genomic landscape of an endangered species.</title>
        <authorList>
            <person name="Escoda L."/>
            <person name="Castresana J."/>
        </authorList>
    </citation>
    <scope>NUCLEOTIDE SEQUENCE</scope>
    <source>
        <strain evidence="5">IBE-C5619</strain>
    </source>
</reference>
<dbReference type="SMART" id="SM00409">
    <property type="entry name" value="IG"/>
    <property type="match status" value="1"/>
</dbReference>
<evidence type="ECO:0000259" key="4">
    <source>
        <dbReference type="PROSITE" id="PS50835"/>
    </source>
</evidence>
<keyword evidence="6" id="KW-1185">Reference proteome</keyword>
<evidence type="ECO:0000256" key="1">
    <source>
        <dbReference type="ARBA" id="ARBA00022729"/>
    </source>
</evidence>
<dbReference type="InterPro" id="IPR050412">
    <property type="entry name" value="Ig-like_Receptors_ImmuneReg"/>
</dbReference>
<keyword evidence="2" id="KW-1015">Disulfide bond</keyword>
<evidence type="ECO:0000256" key="3">
    <source>
        <dbReference type="ARBA" id="ARBA00023319"/>
    </source>
</evidence>
<feature type="domain" description="Ig-like" evidence="4">
    <location>
        <begin position="39"/>
        <end position="119"/>
    </location>
</feature>
<dbReference type="Proteomes" id="UP000700334">
    <property type="component" value="Unassembled WGS sequence"/>
</dbReference>
<dbReference type="AlphaFoldDB" id="A0A8J6AFQ6"/>
<proteinExistence type="predicted"/>
<dbReference type="GO" id="GO:0005886">
    <property type="term" value="C:plasma membrane"/>
    <property type="evidence" value="ECO:0007669"/>
    <property type="project" value="TreeGrafter"/>
</dbReference>
<dbReference type="PROSITE" id="PS50835">
    <property type="entry name" value="IG_LIKE"/>
    <property type="match status" value="1"/>
</dbReference>
<dbReference type="InterPro" id="IPR036179">
    <property type="entry name" value="Ig-like_dom_sf"/>
</dbReference>
<dbReference type="OrthoDB" id="9837241at2759"/>
<gene>
    <name evidence="5" type="ORF">J0S82_007424</name>
</gene>
<organism evidence="5 6">
    <name type="scientific">Galemys pyrenaicus</name>
    <name type="common">Iberian desman</name>
    <name type="synonym">Pyrenean desman</name>
    <dbReference type="NCBI Taxonomy" id="202257"/>
    <lineage>
        <taxon>Eukaryota</taxon>
        <taxon>Metazoa</taxon>
        <taxon>Chordata</taxon>
        <taxon>Craniata</taxon>
        <taxon>Vertebrata</taxon>
        <taxon>Euteleostomi</taxon>
        <taxon>Mammalia</taxon>
        <taxon>Eutheria</taxon>
        <taxon>Laurasiatheria</taxon>
        <taxon>Eulipotyphla</taxon>
        <taxon>Talpidae</taxon>
        <taxon>Galemys</taxon>
    </lineage>
</organism>
<dbReference type="SUPFAM" id="SSF48726">
    <property type="entry name" value="Immunoglobulin"/>
    <property type="match status" value="1"/>
</dbReference>
<evidence type="ECO:0000313" key="5">
    <source>
        <dbReference type="EMBL" id="KAG8520556.1"/>
    </source>
</evidence>
<evidence type="ECO:0000313" key="6">
    <source>
        <dbReference type="Proteomes" id="UP000700334"/>
    </source>
</evidence>
<dbReference type="InterPro" id="IPR013783">
    <property type="entry name" value="Ig-like_fold"/>
</dbReference>
<dbReference type="InterPro" id="IPR007110">
    <property type="entry name" value="Ig-like_dom"/>
</dbReference>
<comment type="caution">
    <text evidence="5">The sequence shown here is derived from an EMBL/GenBank/DDBJ whole genome shotgun (WGS) entry which is preliminary data.</text>
</comment>
<protein>
    <submittedName>
        <fullName evidence="5">V-set and transmembrane domain-containing protein 1</fullName>
    </submittedName>
</protein>
<dbReference type="Gene3D" id="2.60.40.10">
    <property type="entry name" value="Immunoglobulins"/>
    <property type="match status" value="1"/>
</dbReference>
<keyword evidence="3" id="KW-0393">Immunoglobulin domain</keyword>
<sequence>MVTEFLSLLCLGECPGLGPMDLTGLCLGYEDAKRNELLPKPFLSAWPGSVVERRSNVTLACQSHFQNVTFVLGKLQEPGYEREQSAAGNSTEFLLSRLEPEDAGTYFCAYRTRTSRTWSEQSAGLRLEVTGETGALRLALGHKLLFL</sequence>
<dbReference type="FunFam" id="2.60.40.10:FF:000049">
    <property type="entry name" value="Leukocyte immunoglobulin-like receptor subfamily B member 1"/>
    <property type="match status" value="1"/>
</dbReference>